<gene>
    <name evidence="4" type="ORF">BUL40_09665</name>
</gene>
<sequence>MKNSALLFLFLFTASLMLAQNKTAQKPRVLISTDIGGTDPDDNQSMAHLLMYSDRVTIAGLVSSPSYGEGSTQEIFRMIDLYEKDLPKLAKHSKDFAQPEYLRQRVKQGQKGTAPYKGYRTATEGSNWIIKCAGQKKEPLWVLVWGGLEDVAQALHDAPEIASKLKVYWIGGPNKKWSANAYAYIVANFPDLWFIEVNASYYGFFSDNTAIDTIRPTDYYNKHIKGAGHLGADFKNYYGGEIKMGDTPSLLYVLNGNPENPTTESWGGSFAPITHSPRKIYTAPTTVKDSIPFCGIMEFNLKGPEQTMEPGTVCFKMVVPYGKSQQVWPGYYMGNGQYQLRYIPKKAETLNYYFTSDIDALNGLKGSIVVTNKWPGDQLKTSYPLGKTWFTDKPEAQFYDGKLQGGKTIGKWRTAVMEDWAQRWAWLKE</sequence>
<evidence type="ECO:0000256" key="1">
    <source>
        <dbReference type="SAM" id="SignalP"/>
    </source>
</evidence>
<accession>A0A1V6LRG8</accession>
<evidence type="ECO:0000313" key="4">
    <source>
        <dbReference type="EMBL" id="OQD42774.1"/>
    </source>
</evidence>
<protein>
    <submittedName>
        <fullName evidence="4">Uncharacterized protein</fullName>
    </submittedName>
</protein>
<dbReference type="Pfam" id="PF16586">
    <property type="entry name" value="DUF5060"/>
    <property type="match status" value="1"/>
</dbReference>
<dbReference type="OrthoDB" id="253051at2"/>
<feature type="chain" id="PRO_5012506144" evidence="1">
    <location>
        <begin position="20"/>
        <end position="429"/>
    </location>
</feature>
<feature type="signal peptide" evidence="1">
    <location>
        <begin position="1"/>
        <end position="19"/>
    </location>
</feature>
<dbReference type="InterPro" id="IPR011483">
    <property type="entry name" value="Sde182_NH-like"/>
</dbReference>
<evidence type="ECO:0000313" key="5">
    <source>
        <dbReference type="Proteomes" id="UP000191680"/>
    </source>
</evidence>
<keyword evidence="1" id="KW-0732">Signal</keyword>
<comment type="caution">
    <text evidence="4">The sequence shown here is derived from an EMBL/GenBank/DDBJ whole genome shotgun (WGS) entry which is preliminary data.</text>
</comment>
<feature type="domain" description="DUF5060" evidence="3">
    <location>
        <begin position="298"/>
        <end position="356"/>
    </location>
</feature>
<dbReference type="Proteomes" id="UP000191680">
    <property type="component" value="Unassembled WGS sequence"/>
</dbReference>
<dbReference type="EMBL" id="MTBC01000005">
    <property type="protein sequence ID" value="OQD42774.1"/>
    <property type="molecule type" value="Genomic_DNA"/>
</dbReference>
<reference evidence="4 5" key="1">
    <citation type="submission" date="2016-12" db="EMBL/GenBank/DDBJ databases">
        <authorList>
            <person name="Song W.-J."/>
            <person name="Kurnit D.M."/>
        </authorList>
    </citation>
    <scope>NUCLEOTIDE SEQUENCE [LARGE SCALE GENOMIC DNA]</scope>
    <source>
        <strain evidence="4 5">HSG9</strain>
    </source>
</reference>
<evidence type="ECO:0000259" key="3">
    <source>
        <dbReference type="Pfam" id="PF16586"/>
    </source>
</evidence>
<dbReference type="GO" id="GO:0016799">
    <property type="term" value="F:hydrolase activity, hydrolyzing N-glycosyl compounds"/>
    <property type="evidence" value="ECO:0007669"/>
    <property type="project" value="InterPro"/>
</dbReference>
<dbReference type="InterPro" id="IPR036452">
    <property type="entry name" value="Ribo_hydro-like"/>
</dbReference>
<name>A0A1V6LRG8_9FLAO</name>
<keyword evidence="5" id="KW-1185">Reference proteome</keyword>
<dbReference type="AlphaFoldDB" id="A0A1V6LRG8"/>
<dbReference type="Gene3D" id="3.90.245.10">
    <property type="entry name" value="Ribonucleoside hydrolase-like"/>
    <property type="match status" value="1"/>
</dbReference>
<dbReference type="RefSeq" id="WP_080319089.1">
    <property type="nucleotide sequence ID" value="NZ_MTBC01000005.1"/>
</dbReference>
<dbReference type="SUPFAM" id="SSF53590">
    <property type="entry name" value="Nucleoside hydrolase"/>
    <property type="match status" value="1"/>
</dbReference>
<dbReference type="Gene3D" id="2.60.40.10">
    <property type="entry name" value="Immunoglobulins"/>
    <property type="match status" value="1"/>
</dbReference>
<organism evidence="4 5">
    <name type="scientific">Croceivirga radicis</name>
    <dbReference type="NCBI Taxonomy" id="1929488"/>
    <lineage>
        <taxon>Bacteria</taxon>
        <taxon>Pseudomonadati</taxon>
        <taxon>Bacteroidota</taxon>
        <taxon>Flavobacteriia</taxon>
        <taxon>Flavobacteriales</taxon>
        <taxon>Flavobacteriaceae</taxon>
        <taxon>Croceivirga</taxon>
    </lineage>
</organism>
<dbReference type="Pfam" id="PF07632">
    <property type="entry name" value="Sde182_NH-like"/>
    <property type="match status" value="1"/>
</dbReference>
<feature type="domain" description="Cellulose-binding Sde182 nucleoside hydrolase-like" evidence="2">
    <location>
        <begin position="28"/>
        <end position="270"/>
    </location>
</feature>
<dbReference type="InterPro" id="IPR032260">
    <property type="entry name" value="DUF5060"/>
</dbReference>
<dbReference type="InterPro" id="IPR013783">
    <property type="entry name" value="Ig-like_fold"/>
</dbReference>
<proteinExistence type="predicted"/>
<evidence type="ECO:0000259" key="2">
    <source>
        <dbReference type="Pfam" id="PF07632"/>
    </source>
</evidence>